<comment type="caution">
    <text evidence="1">The sequence shown here is derived from an EMBL/GenBank/DDBJ whole genome shotgun (WGS) entry which is preliminary data.</text>
</comment>
<reference evidence="1 2" key="1">
    <citation type="journal article" date="2013" name="Genome Announc.">
        <title>Draft Genome Sequence of Rhodococcus opacus Strain M213 Shows a Diverse Catabolic Potential.</title>
        <authorList>
            <person name="Pathak A."/>
            <person name="Green S.J."/>
            <person name="Ogram A."/>
            <person name="Chauhan A."/>
        </authorList>
    </citation>
    <scope>NUCLEOTIDE SEQUENCE [LARGE SCALE GENOMIC DNA]</scope>
    <source>
        <strain evidence="1 2">M213</strain>
    </source>
</reference>
<dbReference type="Proteomes" id="UP000005951">
    <property type="component" value="Unassembled WGS sequence"/>
</dbReference>
<evidence type="ECO:0008006" key="3">
    <source>
        <dbReference type="Google" id="ProtNLM"/>
    </source>
</evidence>
<sequence>MTHTVESVAVVQLDRAARYGKQLVSHLGRRTGSDWSQDDGSGWIDLDGGRATVAVENDGLALRLEAPHEDLDRLENVLGGHLARFVAVPAFSVVWTRSDNTAGSRQQNA</sequence>
<dbReference type="Gene3D" id="3.30.310.50">
    <property type="entry name" value="Alpha-D-phosphohexomutase, C-terminal domain"/>
    <property type="match status" value="1"/>
</dbReference>
<evidence type="ECO:0000313" key="2">
    <source>
        <dbReference type="Proteomes" id="UP000005951"/>
    </source>
</evidence>
<dbReference type="InterPro" id="IPR014543">
    <property type="entry name" value="UCP028291"/>
</dbReference>
<name>K8X4C6_RHOOP</name>
<evidence type="ECO:0000313" key="1">
    <source>
        <dbReference type="EMBL" id="EKT76384.1"/>
    </source>
</evidence>
<gene>
    <name evidence="1" type="ORF">WSS_A43037</name>
</gene>
<organism evidence="1 2">
    <name type="scientific">Rhodococcus opacus M213</name>
    <dbReference type="NCBI Taxonomy" id="1129896"/>
    <lineage>
        <taxon>Bacteria</taxon>
        <taxon>Bacillati</taxon>
        <taxon>Actinomycetota</taxon>
        <taxon>Actinomycetes</taxon>
        <taxon>Mycobacteriales</taxon>
        <taxon>Nocardiaceae</taxon>
        <taxon>Rhodococcus</taxon>
    </lineage>
</organism>
<dbReference type="GeneID" id="69895771"/>
<dbReference type="AlphaFoldDB" id="K8X4C6"/>
<dbReference type="Pfam" id="PF09981">
    <property type="entry name" value="DUF2218"/>
    <property type="match status" value="1"/>
</dbReference>
<proteinExistence type="predicted"/>
<dbReference type="RefSeq" id="WP_005245398.1">
    <property type="nucleotide sequence ID" value="NZ_AJYC02000320.1"/>
</dbReference>
<accession>K8X4C6</accession>
<protein>
    <recommendedName>
        <fullName evidence="3">DUF2218 domain-containing protein</fullName>
    </recommendedName>
</protein>
<dbReference type="EMBL" id="AJYC02000320">
    <property type="protein sequence ID" value="EKT76384.1"/>
    <property type="molecule type" value="Genomic_DNA"/>
</dbReference>